<dbReference type="PANTHER" id="PTHR46580">
    <property type="entry name" value="SENSOR KINASE-RELATED"/>
    <property type="match status" value="1"/>
</dbReference>
<dbReference type="EMBL" id="JAMCCK010000018">
    <property type="protein sequence ID" value="MCL3994353.1"/>
    <property type="molecule type" value="Genomic_DNA"/>
</dbReference>
<sequence length="543" mass="57504">MTSRPLRRPGFADVTDSANTANTSEISEISEISELFDERFCPMTVRPVLRHRWLPALATALLVSIGAAVPAHAASGPAPYPAPHEANAEFLDAACAVPAHEDPSVLVMVHRVARRHDANDKVMLAAFEAGWVESHMNNLDCGDSDSLGVFQQRPSQGWGSPEQIMDPVYAATQFVTRAIANDRAHPEYTAGRLAQSVQHSAYPGRYDEAESLARGLMGAAARTADMLAGSPADFTGDGKDDIVTFTKNAAEDAFVATSTGTAFAGTTQKWHDTFGLGGETTLTGDFTGDGKEDIVAFTHGAEGDVWVAPSQGGSFGTAAKWHEWFAPRQEVAAVGDVNGDGKDDIIAFTHNAEGDVWVALSDGTSFGPGRLWNTWFAPAGEYPAVGDVDSDGKADLISFTQGTTADVWVARSTGTSFTGARIWHSWFAPGAELPRVGDFDGDGKADIATFTQGTTADVYVALSTGSSFGDGRTAPTWHGWFAPGGEFPYVGDYDGDGKDDIVTFTKGGTNDVWVALSNGSRFGDGATAGKWHDFFGLPGETTL</sequence>
<name>A0ABT0NSB3_9ACTN</name>
<dbReference type="InterPro" id="IPR013517">
    <property type="entry name" value="FG-GAP"/>
</dbReference>
<gene>
    <name evidence="2" type="ORF">M4438_12600</name>
</gene>
<protein>
    <submittedName>
        <fullName evidence="2">VCBS repeat-containing protein</fullName>
    </submittedName>
</protein>
<keyword evidence="3" id="KW-1185">Reference proteome</keyword>
<comment type="caution">
    <text evidence="2">The sequence shown here is derived from an EMBL/GenBank/DDBJ whole genome shotgun (WGS) entry which is preliminary data.</text>
</comment>
<dbReference type="Gene3D" id="2.40.128.340">
    <property type="match status" value="1"/>
</dbReference>
<dbReference type="Gene3D" id="2.130.10.130">
    <property type="entry name" value="Integrin alpha, N-terminal"/>
    <property type="match status" value="1"/>
</dbReference>
<dbReference type="Proteomes" id="UP001202052">
    <property type="component" value="Unassembled WGS sequence"/>
</dbReference>
<evidence type="ECO:0000313" key="2">
    <source>
        <dbReference type="EMBL" id="MCL3994353.1"/>
    </source>
</evidence>
<dbReference type="Pfam" id="PF13517">
    <property type="entry name" value="FG-GAP_3"/>
    <property type="match status" value="2"/>
</dbReference>
<organism evidence="2 3">
    <name type="scientific">Streptomyces lavenduligriseus</name>
    <dbReference type="NCBI Taxonomy" id="67315"/>
    <lineage>
        <taxon>Bacteria</taxon>
        <taxon>Bacillati</taxon>
        <taxon>Actinomycetota</taxon>
        <taxon>Actinomycetes</taxon>
        <taxon>Kitasatosporales</taxon>
        <taxon>Streptomycetaceae</taxon>
        <taxon>Streptomyces</taxon>
    </lineage>
</organism>
<evidence type="ECO:0000313" key="3">
    <source>
        <dbReference type="Proteomes" id="UP001202052"/>
    </source>
</evidence>
<proteinExistence type="predicted"/>
<dbReference type="SUPFAM" id="SSF69318">
    <property type="entry name" value="Integrin alpha N-terminal domain"/>
    <property type="match status" value="1"/>
</dbReference>
<reference evidence="2 3" key="1">
    <citation type="submission" date="2022-05" db="EMBL/GenBank/DDBJ databases">
        <title>Genome Resource of Streptomyces lavenduligriseus GA1-1, a Strain with Broad-Spectrum Antifungal Activity against Phytopathogenic Fungi.</title>
        <authorList>
            <person name="Qi D."/>
        </authorList>
    </citation>
    <scope>NUCLEOTIDE SEQUENCE [LARGE SCALE GENOMIC DNA]</scope>
    <source>
        <strain evidence="2 3">GA1-1</strain>
    </source>
</reference>
<dbReference type="InterPro" id="IPR028994">
    <property type="entry name" value="Integrin_alpha_N"/>
</dbReference>
<dbReference type="RefSeq" id="WP_249459210.1">
    <property type="nucleotide sequence ID" value="NZ_JAMCCK010000018.1"/>
</dbReference>
<accession>A0ABT0NSB3</accession>
<evidence type="ECO:0000256" key="1">
    <source>
        <dbReference type="ARBA" id="ARBA00022729"/>
    </source>
</evidence>
<keyword evidence="1" id="KW-0732">Signal</keyword>